<dbReference type="SUPFAM" id="SSF53041">
    <property type="entry name" value="Resolvase-like"/>
    <property type="match status" value="1"/>
</dbReference>
<feature type="active site" description="O-(5'-phospho-DNA)-serine intermediate" evidence="5">
    <location>
        <position position="9"/>
    </location>
</feature>
<reference evidence="7 8" key="1">
    <citation type="submission" date="2018-01" db="EMBL/GenBank/DDBJ databases">
        <title>Arthrobacter sp. nov., from glaciers in China.</title>
        <authorList>
            <person name="Liu Q."/>
            <person name="Xin Y.-H."/>
        </authorList>
    </citation>
    <scope>NUCLEOTIDE SEQUENCE [LARGE SCALE GENOMIC DNA]</scope>
    <source>
        <strain evidence="7 8">HLT2-12-2</strain>
    </source>
</reference>
<dbReference type="Proteomes" id="UP000237061">
    <property type="component" value="Unassembled WGS sequence"/>
</dbReference>
<accession>A0A2S4A218</accession>
<dbReference type="AlphaFoldDB" id="A0A2S4A218"/>
<dbReference type="InterPro" id="IPR036162">
    <property type="entry name" value="Resolvase-like_N_sf"/>
</dbReference>
<name>A0A2S4A218_ARTGL</name>
<evidence type="ECO:0000256" key="3">
    <source>
        <dbReference type="ARBA" id="ARBA00023125"/>
    </source>
</evidence>
<dbReference type="RefSeq" id="WP_103463826.1">
    <property type="nucleotide sequence ID" value="NZ_PPXC01000001.1"/>
</dbReference>
<evidence type="ECO:0000256" key="2">
    <source>
        <dbReference type="ARBA" id="ARBA00022908"/>
    </source>
</evidence>
<proteinExistence type="inferred from homology"/>
<dbReference type="GO" id="GO:0003677">
    <property type="term" value="F:DNA binding"/>
    <property type="evidence" value="ECO:0007669"/>
    <property type="project" value="UniProtKB-KW"/>
</dbReference>
<dbReference type="CDD" id="cd03768">
    <property type="entry name" value="SR_ResInv"/>
    <property type="match status" value="1"/>
</dbReference>
<feature type="domain" description="Resolvase/invertase-type recombinase catalytic" evidence="6">
    <location>
        <begin position="1"/>
        <end position="137"/>
    </location>
</feature>
<keyword evidence="2" id="KW-0229">DNA integration</keyword>
<organism evidence="7 8">
    <name type="scientific">Arthrobacter glacialis</name>
    <dbReference type="NCBI Taxonomy" id="1664"/>
    <lineage>
        <taxon>Bacteria</taxon>
        <taxon>Bacillati</taxon>
        <taxon>Actinomycetota</taxon>
        <taxon>Actinomycetes</taxon>
        <taxon>Micrococcales</taxon>
        <taxon>Micrococcaceae</taxon>
        <taxon>Arthrobacter</taxon>
    </lineage>
</organism>
<dbReference type="InterPro" id="IPR009057">
    <property type="entry name" value="Homeodomain-like_sf"/>
</dbReference>
<keyword evidence="4" id="KW-0233">DNA recombination</keyword>
<dbReference type="Gene3D" id="1.10.10.60">
    <property type="entry name" value="Homeodomain-like"/>
    <property type="match status" value="1"/>
</dbReference>
<dbReference type="Pfam" id="PF00239">
    <property type="entry name" value="Resolvase"/>
    <property type="match status" value="1"/>
</dbReference>
<evidence type="ECO:0000313" key="8">
    <source>
        <dbReference type="Proteomes" id="UP000237061"/>
    </source>
</evidence>
<dbReference type="PROSITE" id="PS51736">
    <property type="entry name" value="RECOMBINASES_3"/>
    <property type="match status" value="1"/>
</dbReference>
<dbReference type="InterPro" id="IPR006119">
    <property type="entry name" value="Resolv_N"/>
</dbReference>
<evidence type="ECO:0000259" key="6">
    <source>
        <dbReference type="PROSITE" id="PS51736"/>
    </source>
</evidence>
<dbReference type="EMBL" id="PPXC01000001">
    <property type="protein sequence ID" value="POH75167.1"/>
    <property type="molecule type" value="Genomic_DNA"/>
</dbReference>
<dbReference type="PANTHER" id="PTHR30461:SF2">
    <property type="entry name" value="SERINE RECOMBINASE PINE-RELATED"/>
    <property type="match status" value="1"/>
</dbReference>
<protein>
    <recommendedName>
        <fullName evidence="6">Resolvase/invertase-type recombinase catalytic domain-containing protein</fullName>
    </recommendedName>
</protein>
<dbReference type="GO" id="GO:0015074">
    <property type="term" value="P:DNA integration"/>
    <property type="evidence" value="ECO:0007669"/>
    <property type="project" value="UniProtKB-KW"/>
</dbReference>
<comment type="caution">
    <text evidence="7">The sequence shown here is derived from an EMBL/GenBank/DDBJ whole genome shotgun (WGS) entry which is preliminary data.</text>
</comment>
<dbReference type="InterPro" id="IPR006118">
    <property type="entry name" value="Recombinase_CS"/>
</dbReference>
<dbReference type="InterPro" id="IPR050639">
    <property type="entry name" value="SSR_resolvase"/>
</dbReference>
<evidence type="ECO:0000256" key="5">
    <source>
        <dbReference type="PIRSR" id="PIRSR606118-50"/>
    </source>
</evidence>
<keyword evidence="8" id="KW-1185">Reference proteome</keyword>
<evidence type="ECO:0000313" key="7">
    <source>
        <dbReference type="EMBL" id="POH75167.1"/>
    </source>
</evidence>
<dbReference type="SUPFAM" id="SSF46689">
    <property type="entry name" value="Homeodomain-like"/>
    <property type="match status" value="1"/>
</dbReference>
<dbReference type="Pfam" id="PF02796">
    <property type="entry name" value="HTH_7"/>
    <property type="match status" value="1"/>
</dbReference>
<dbReference type="GO" id="GO:0000150">
    <property type="term" value="F:DNA strand exchange activity"/>
    <property type="evidence" value="ECO:0007669"/>
    <property type="project" value="InterPro"/>
</dbReference>
<dbReference type="InterPro" id="IPR006120">
    <property type="entry name" value="Resolvase_HTH_dom"/>
</dbReference>
<sequence length="203" mass="22391">MRYGYARVSMKSQEIGSQIDELVTAGVAEQDIFRDVGVSGKRASRPGLDAMLAGLQLGDEVVVVKLDRLGRSMLHTAQLATDFRERGVGFRSLRDNVDTSTAIGRMMFNLLATFAEYEREMIVERTVAGLEHARENGRLGGRKPVMQHPLALQVKALVDGGLKPVEIAKQLKVSRATVYRYLETYENALEGVWESASTTTCPS</sequence>
<keyword evidence="3" id="KW-0238">DNA-binding</keyword>
<gene>
    <name evidence="7" type="ORF">CVS27_00715</name>
</gene>
<evidence type="ECO:0000256" key="1">
    <source>
        <dbReference type="ARBA" id="ARBA00009913"/>
    </source>
</evidence>
<dbReference type="PANTHER" id="PTHR30461">
    <property type="entry name" value="DNA-INVERTASE FROM LAMBDOID PROPHAGE"/>
    <property type="match status" value="1"/>
</dbReference>
<evidence type="ECO:0000256" key="4">
    <source>
        <dbReference type="ARBA" id="ARBA00023172"/>
    </source>
</evidence>
<comment type="similarity">
    <text evidence="1">Belongs to the site-specific recombinase resolvase family.</text>
</comment>
<dbReference type="CDD" id="cd00569">
    <property type="entry name" value="HTH_Hin_like"/>
    <property type="match status" value="1"/>
</dbReference>
<dbReference type="SMART" id="SM00857">
    <property type="entry name" value="Resolvase"/>
    <property type="match status" value="1"/>
</dbReference>
<dbReference type="Gene3D" id="3.40.50.1390">
    <property type="entry name" value="Resolvase, N-terminal catalytic domain"/>
    <property type="match status" value="1"/>
</dbReference>
<dbReference type="PROSITE" id="PS00398">
    <property type="entry name" value="RECOMBINASES_2"/>
    <property type="match status" value="1"/>
</dbReference>